<reference evidence="9" key="1">
    <citation type="submission" date="2018-10" db="EMBL/GenBank/DDBJ databases">
        <title>Fifty Aureobasidium pullulans genomes reveal a recombining polyextremotolerant generalist.</title>
        <authorList>
            <person name="Gostincar C."/>
            <person name="Turk M."/>
            <person name="Zajc J."/>
            <person name="Gunde-Cimerman N."/>
        </authorList>
    </citation>
    <scope>NUCLEOTIDE SEQUENCE [LARGE SCALE GENOMIC DNA]</scope>
    <source>
        <strain evidence="9">EXF-10085</strain>
    </source>
</reference>
<evidence type="ECO:0000256" key="2">
    <source>
        <dbReference type="ARBA" id="ARBA00022692"/>
    </source>
</evidence>
<dbReference type="InterPro" id="IPR052337">
    <property type="entry name" value="SAT4-like"/>
</dbReference>
<evidence type="ECO:0000259" key="8">
    <source>
        <dbReference type="Pfam" id="PF20684"/>
    </source>
</evidence>
<name>A0A4S9CEV3_AURPU</name>
<dbReference type="PANTHER" id="PTHR33048">
    <property type="entry name" value="PTH11-LIKE INTEGRAL MEMBRANE PROTEIN (AFU_ORTHOLOGUE AFUA_5G11245)"/>
    <property type="match status" value="1"/>
</dbReference>
<feature type="transmembrane region" description="Helical" evidence="7">
    <location>
        <begin position="12"/>
        <end position="35"/>
    </location>
</feature>
<feature type="transmembrane region" description="Helical" evidence="7">
    <location>
        <begin position="125"/>
        <end position="145"/>
    </location>
</feature>
<evidence type="ECO:0000256" key="4">
    <source>
        <dbReference type="ARBA" id="ARBA00023136"/>
    </source>
</evidence>
<feature type="region of interest" description="Disordered" evidence="6">
    <location>
        <begin position="311"/>
        <end position="333"/>
    </location>
</feature>
<dbReference type="Pfam" id="PF20684">
    <property type="entry name" value="Fung_rhodopsin"/>
    <property type="match status" value="1"/>
</dbReference>
<protein>
    <recommendedName>
        <fullName evidence="8">Rhodopsin domain-containing protein</fullName>
    </recommendedName>
</protein>
<evidence type="ECO:0000313" key="9">
    <source>
        <dbReference type="EMBL" id="THX05289.1"/>
    </source>
</evidence>
<keyword evidence="3 7" id="KW-1133">Transmembrane helix</keyword>
<dbReference type="AlphaFoldDB" id="A0A4S9CEV3"/>
<feature type="transmembrane region" description="Helical" evidence="7">
    <location>
        <begin position="172"/>
        <end position="195"/>
    </location>
</feature>
<proteinExistence type="inferred from homology"/>
<sequence length="346" mass="38635">MGEHSPSDDKGPTLLVLTCILTSLAVVTTGLRCWTRWGNRQLGFDDGAMAVTTTLAVARMSIQIVSVRYGNGKHREFVSDDDYQTINMLTWYTQVLLFPTICLMKVSICILILRIKDTRPLRYTLGAIITGLVLTNFECLVVLLAECSPLRAYWNGTYADHCWPAEVRIYSIYLQASYAVVTDVICTVLPIYVVWNVRIPWSTKAAVCGLMSMGLSYDLLSHTSGFFRNNYGRPLVRILYRCDLGKFSTELFLGIIAANLALSRSIYKYFTERAKTLTSNASGSRTTNLRNSFATPTRMGYVKSPEPSLAFDVGGSPRSEASGIPLRPYKNGSTFTELDSLEKELR</sequence>
<comment type="similarity">
    <text evidence="5">Belongs to the SAT4 family.</text>
</comment>
<evidence type="ECO:0000256" key="1">
    <source>
        <dbReference type="ARBA" id="ARBA00004141"/>
    </source>
</evidence>
<evidence type="ECO:0000256" key="6">
    <source>
        <dbReference type="SAM" id="MobiDB-lite"/>
    </source>
</evidence>
<evidence type="ECO:0000256" key="3">
    <source>
        <dbReference type="ARBA" id="ARBA00022989"/>
    </source>
</evidence>
<keyword evidence="2 7" id="KW-0812">Transmembrane</keyword>
<feature type="transmembrane region" description="Helical" evidence="7">
    <location>
        <begin position="89"/>
        <end position="113"/>
    </location>
</feature>
<keyword evidence="4 7" id="KW-0472">Membrane</keyword>
<comment type="caution">
    <text evidence="9">The sequence shown here is derived from an EMBL/GenBank/DDBJ whole genome shotgun (WGS) entry which is preliminary data.</text>
</comment>
<evidence type="ECO:0000256" key="7">
    <source>
        <dbReference type="SAM" id="Phobius"/>
    </source>
</evidence>
<feature type="transmembrane region" description="Helical" evidence="7">
    <location>
        <begin position="47"/>
        <end position="69"/>
    </location>
</feature>
<accession>A0A4S9CEV3</accession>
<feature type="domain" description="Rhodopsin" evidence="8">
    <location>
        <begin position="31"/>
        <end position="217"/>
    </location>
</feature>
<dbReference type="EMBL" id="QZAS01000028">
    <property type="protein sequence ID" value="THX05289.1"/>
    <property type="molecule type" value="Genomic_DNA"/>
</dbReference>
<gene>
    <name evidence="9" type="ORF">D6D13_07203</name>
</gene>
<dbReference type="GO" id="GO:0016020">
    <property type="term" value="C:membrane"/>
    <property type="evidence" value="ECO:0007669"/>
    <property type="project" value="UniProtKB-SubCell"/>
</dbReference>
<evidence type="ECO:0000256" key="5">
    <source>
        <dbReference type="ARBA" id="ARBA00038359"/>
    </source>
</evidence>
<dbReference type="PANTHER" id="PTHR33048:SF96">
    <property type="entry name" value="INTEGRAL MEMBRANE PROTEIN"/>
    <property type="match status" value="1"/>
</dbReference>
<organism evidence="9">
    <name type="scientific">Aureobasidium pullulans</name>
    <name type="common">Black yeast</name>
    <name type="synonym">Pullularia pullulans</name>
    <dbReference type="NCBI Taxonomy" id="5580"/>
    <lineage>
        <taxon>Eukaryota</taxon>
        <taxon>Fungi</taxon>
        <taxon>Dikarya</taxon>
        <taxon>Ascomycota</taxon>
        <taxon>Pezizomycotina</taxon>
        <taxon>Dothideomycetes</taxon>
        <taxon>Dothideomycetidae</taxon>
        <taxon>Dothideales</taxon>
        <taxon>Saccotheciaceae</taxon>
        <taxon>Aureobasidium</taxon>
    </lineage>
</organism>
<comment type="subcellular location">
    <subcellularLocation>
        <location evidence="1">Membrane</location>
        <topology evidence="1">Multi-pass membrane protein</topology>
    </subcellularLocation>
</comment>
<dbReference type="InterPro" id="IPR049326">
    <property type="entry name" value="Rhodopsin_dom_fungi"/>
</dbReference>